<dbReference type="Pfam" id="PF01467">
    <property type="entry name" value="CTP_transf_like"/>
    <property type="match status" value="1"/>
</dbReference>
<organism evidence="10 11">
    <name type="scientific">Aquipuribacter nitratireducens</name>
    <dbReference type="NCBI Taxonomy" id="650104"/>
    <lineage>
        <taxon>Bacteria</taxon>
        <taxon>Bacillati</taxon>
        <taxon>Actinomycetota</taxon>
        <taxon>Actinomycetes</taxon>
        <taxon>Micrococcales</taxon>
        <taxon>Intrasporangiaceae</taxon>
        <taxon>Aquipuribacter</taxon>
    </lineage>
</organism>
<dbReference type="SUPFAM" id="SSF53613">
    <property type="entry name" value="Ribokinase-like"/>
    <property type="match status" value="1"/>
</dbReference>
<comment type="pathway">
    <text evidence="1">Bacterial outer membrane biogenesis; LPS core biosynthesis.</text>
</comment>
<sequence>MTRPVRLVVVGDTLLDRDVTGRVERTCPDAPDAPVLDVETVHDRPGGAGLAALLCAAPGVEVTLATGLGDDAAGARVAAALRGRVRLRPVLRTATTVGKTRVRHAGTSLVRLDDAGHLLGPASPGSTDSSDSDGSDGSAGSVRPIGGVEEATLRTVLRGADAVLVADYGGAVTRHPAVRAAVEAAGRTVPVVWDPHPRGLPPVPTVAVATPNRAEAERTTDLPAGTPADDLARALLRRWRVAGVTVTDGAAGATTALTGRNGTVHCPAPAVDSSAPLDPCGAGDRFAGGVAAALAGGADTVGAVSAAAAATSRWLAAGGVTTLPLGPAGQDPLPGSLPPAPRPRVVATGGCFDVLHAGHLALLQAAAGMGDRLVVLVNSDDSVRRLKGPGRPVQAQEDRVRLLAALRCVDEVVVFDEDTPTEVLARLRPDVWVKGGDYDPDALPETPTVRERGGRVAVVPVVSGRSTTSILARGAASARPTHPGDGLGEGEAS</sequence>
<evidence type="ECO:0000256" key="2">
    <source>
        <dbReference type="ARBA" id="ARBA00022679"/>
    </source>
</evidence>
<name>A0ABW0GLB9_9MICO</name>
<keyword evidence="2" id="KW-0808">Transferase</keyword>
<evidence type="ECO:0000313" key="11">
    <source>
        <dbReference type="Proteomes" id="UP001596122"/>
    </source>
</evidence>
<dbReference type="PANTHER" id="PTHR43793:SF2">
    <property type="entry name" value="BIFUNCTIONAL PROTEIN HLDE"/>
    <property type="match status" value="1"/>
</dbReference>
<evidence type="ECO:0000256" key="1">
    <source>
        <dbReference type="ARBA" id="ARBA00004713"/>
    </source>
</evidence>
<accession>A0ABW0GLB9</accession>
<keyword evidence="5" id="KW-0511">Multifunctional enzyme</keyword>
<feature type="region of interest" description="Disordered" evidence="7">
    <location>
        <begin position="469"/>
        <end position="493"/>
    </location>
</feature>
<evidence type="ECO:0000259" key="9">
    <source>
        <dbReference type="Pfam" id="PF01467"/>
    </source>
</evidence>
<dbReference type="InterPro" id="IPR029056">
    <property type="entry name" value="Ribokinase-like"/>
</dbReference>
<dbReference type="RefSeq" id="WP_340268305.1">
    <property type="nucleotide sequence ID" value="NZ_JBBEOG010000002.1"/>
</dbReference>
<dbReference type="Gene3D" id="3.40.50.620">
    <property type="entry name" value="HUPs"/>
    <property type="match status" value="1"/>
</dbReference>
<evidence type="ECO:0000256" key="3">
    <source>
        <dbReference type="ARBA" id="ARBA00022695"/>
    </source>
</evidence>
<feature type="region of interest" description="Disordered" evidence="7">
    <location>
        <begin position="113"/>
        <end position="145"/>
    </location>
</feature>
<dbReference type="PROSITE" id="PS00584">
    <property type="entry name" value="PFKB_KINASES_2"/>
    <property type="match status" value="1"/>
</dbReference>
<dbReference type="Gene3D" id="3.40.1190.20">
    <property type="match status" value="1"/>
</dbReference>
<evidence type="ECO:0000256" key="4">
    <source>
        <dbReference type="ARBA" id="ARBA00022777"/>
    </source>
</evidence>
<evidence type="ECO:0000256" key="7">
    <source>
        <dbReference type="SAM" id="MobiDB-lite"/>
    </source>
</evidence>
<dbReference type="Pfam" id="PF00294">
    <property type="entry name" value="PfkB"/>
    <property type="match status" value="1"/>
</dbReference>
<evidence type="ECO:0000313" key="10">
    <source>
        <dbReference type="EMBL" id="MFC5380414.1"/>
    </source>
</evidence>
<dbReference type="EMBL" id="JBHSLD010000007">
    <property type="protein sequence ID" value="MFC5380414.1"/>
    <property type="molecule type" value="Genomic_DNA"/>
</dbReference>
<dbReference type="InterPro" id="IPR014729">
    <property type="entry name" value="Rossmann-like_a/b/a_fold"/>
</dbReference>
<keyword evidence="3" id="KW-0548">Nucleotidyltransferase</keyword>
<dbReference type="InterPro" id="IPR011611">
    <property type="entry name" value="PfkB_dom"/>
</dbReference>
<evidence type="ECO:0000259" key="8">
    <source>
        <dbReference type="Pfam" id="PF00294"/>
    </source>
</evidence>
<dbReference type="Proteomes" id="UP001596122">
    <property type="component" value="Unassembled WGS sequence"/>
</dbReference>
<dbReference type="InterPro" id="IPR004821">
    <property type="entry name" value="Cyt_trans-like"/>
</dbReference>
<dbReference type="GO" id="GO:0016301">
    <property type="term" value="F:kinase activity"/>
    <property type="evidence" value="ECO:0007669"/>
    <property type="project" value="UniProtKB-KW"/>
</dbReference>
<protein>
    <submittedName>
        <fullName evidence="10">PfkB family carbohydrate kinase</fullName>
    </submittedName>
</protein>
<feature type="domain" description="Carbohydrate kinase PfkB" evidence="8">
    <location>
        <begin position="180"/>
        <end position="312"/>
    </location>
</feature>
<proteinExistence type="predicted"/>
<keyword evidence="4 10" id="KW-0418">Kinase</keyword>
<dbReference type="InterPro" id="IPR002173">
    <property type="entry name" value="Carboh/pur_kinase_PfkB_CS"/>
</dbReference>
<comment type="caution">
    <text evidence="10">The sequence shown here is derived from an EMBL/GenBank/DDBJ whole genome shotgun (WGS) entry which is preliminary data.</text>
</comment>
<keyword evidence="6" id="KW-0119">Carbohydrate metabolism</keyword>
<evidence type="ECO:0000256" key="5">
    <source>
        <dbReference type="ARBA" id="ARBA00023268"/>
    </source>
</evidence>
<reference evidence="11" key="1">
    <citation type="journal article" date="2019" name="Int. J. Syst. Evol. Microbiol.">
        <title>The Global Catalogue of Microorganisms (GCM) 10K type strain sequencing project: providing services to taxonomists for standard genome sequencing and annotation.</title>
        <authorList>
            <consortium name="The Broad Institute Genomics Platform"/>
            <consortium name="The Broad Institute Genome Sequencing Center for Infectious Disease"/>
            <person name="Wu L."/>
            <person name="Ma J."/>
        </authorList>
    </citation>
    <scope>NUCLEOTIDE SEQUENCE [LARGE SCALE GENOMIC DNA]</scope>
    <source>
        <strain evidence="11">CCUG 43114</strain>
    </source>
</reference>
<gene>
    <name evidence="10" type="ORF">ACFPJ6_06395</name>
</gene>
<dbReference type="SUPFAM" id="SSF52374">
    <property type="entry name" value="Nucleotidylyl transferase"/>
    <property type="match status" value="1"/>
</dbReference>
<dbReference type="InterPro" id="IPR050385">
    <property type="entry name" value="Archaeal_FAD_synthase"/>
</dbReference>
<dbReference type="PANTHER" id="PTHR43793">
    <property type="entry name" value="FAD SYNTHASE"/>
    <property type="match status" value="1"/>
</dbReference>
<keyword evidence="11" id="KW-1185">Reference proteome</keyword>
<dbReference type="NCBIfam" id="TIGR00125">
    <property type="entry name" value="cyt_tran_rel"/>
    <property type="match status" value="1"/>
</dbReference>
<evidence type="ECO:0000256" key="6">
    <source>
        <dbReference type="ARBA" id="ARBA00023277"/>
    </source>
</evidence>
<feature type="compositionally biased region" description="Low complexity" evidence="7">
    <location>
        <begin position="120"/>
        <end position="129"/>
    </location>
</feature>
<feature type="domain" description="Cytidyltransferase-like" evidence="9">
    <location>
        <begin position="348"/>
        <end position="445"/>
    </location>
</feature>